<dbReference type="Proteomes" id="UP000249287">
    <property type="component" value="Segment"/>
</dbReference>
<dbReference type="EMBL" id="MG011690">
    <property type="protein sequence ID" value="AVK76507.1"/>
    <property type="molecule type" value="Genomic_DNA"/>
</dbReference>
<name>A0A2U7UDJ9_9VIRU</name>
<protein>
    <recommendedName>
        <fullName evidence="3">DUF5860 domain-containing protein</fullName>
    </recommendedName>
</protein>
<evidence type="ECO:0000256" key="1">
    <source>
        <dbReference type="SAM" id="MobiDB-lite"/>
    </source>
</evidence>
<gene>
    <name evidence="2" type="ORF">pneo_cds_900</name>
</gene>
<dbReference type="GeneID" id="36842285"/>
<feature type="region of interest" description="Disordered" evidence="1">
    <location>
        <begin position="451"/>
        <end position="488"/>
    </location>
</feature>
<dbReference type="RefSeq" id="YP_009482510.1">
    <property type="nucleotide sequence ID" value="NC_037666.1"/>
</dbReference>
<feature type="compositionally biased region" description="Basic and acidic residues" evidence="1">
    <location>
        <begin position="463"/>
        <end position="484"/>
    </location>
</feature>
<sequence length="595" mass="63524">MSTYAGPISPLLDPSHENSANDNGDGDATLRQPRRYSRKALASRFSSIGPLDALALFAFEEALDACDVTPYGLPHEWDAGDARPAPDGSYCIGILGDDVGALVSEARRVYENGSGQRHLFLGLGRTDQGHIAIARELVQTSVSRGAQIVGATPEAIARHHPWLSPTDMVALTCLLKETAGDVLLACHWSGVPYRAGITVTAVTPSEVWGRINANLCAVRRRLECASRTRSHVVIALEKTERRTIVWYGAIAGAATAAADAIPTLTASNNVPAAVPCATALVQLPASRPRFADSLGRNATNSTAKNRSCLLVVDAQDHRDCAEVLSLYPDVSPDGLAVVFELDRALADLPRQWWSAALAAERTATARKAGTLLIDVDLSKRQIKETAAMLRDAIAQSASQHSDDGVVAVLWACPSTNGAGATIGCVPATLTRHPRVDPNALALAAAGECEPVADNADRTGGSRLNREGAADRENGDGDKNERGDDNVPPLEPIPHDLFDLLRLCPRLTALEVAALSCIADRLKEHGLSFAWSLADRTRFDYILQQVETSRWGAEWAARSIVNAYYGTPSLGSAIEIGVVQREDGSLDCLYAFVPRA</sequence>
<accession>A0A2U7UDJ9</accession>
<reference evidence="2" key="1">
    <citation type="journal article" date="2018" name="Nat. Commun.">
        <title>Diversity and evolution of the emerging Pandoraviridae family.</title>
        <authorList>
            <person name="Legendre M."/>
            <person name="Fabre E."/>
            <person name="Poirot O."/>
            <person name="Jeudy S."/>
            <person name="Lartigue A."/>
            <person name="Alempic J.M."/>
            <person name="Beucher L."/>
            <person name="Philippe N."/>
            <person name="Bertaux L."/>
            <person name="Christo-Foroux E."/>
            <person name="Labadie K."/>
            <person name="Coute Y."/>
            <person name="Abergel C."/>
            <person name="Claverie J.M."/>
        </authorList>
    </citation>
    <scope>NUCLEOTIDE SEQUENCE [LARGE SCALE GENOMIC DNA]</scope>
    <source>
        <strain evidence="2">Neocaledonia</strain>
    </source>
</reference>
<organism evidence="2">
    <name type="scientific">Pandoravirus neocaledonia</name>
    <dbReference type="NCBI Taxonomy" id="2107708"/>
    <lineage>
        <taxon>Viruses</taxon>
        <taxon>Pandoravirus</taxon>
    </lineage>
</organism>
<feature type="region of interest" description="Disordered" evidence="1">
    <location>
        <begin position="1"/>
        <end position="32"/>
    </location>
</feature>
<proteinExistence type="predicted"/>
<evidence type="ECO:0008006" key="3">
    <source>
        <dbReference type="Google" id="ProtNLM"/>
    </source>
</evidence>
<dbReference type="KEGG" id="vg:36842285"/>
<evidence type="ECO:0000313" key="2">
    <source>
        <dbReference type="EMBL" id="AVK76507.1"/>
    </source>
</evidence>